<accession>A0AAP3BC11</accession>
<sequence>MVEGIVVMKKIKYILCACLMMASLGVGAKSMKDLLVSMPDEVMPCLNKNMRLEFAELQEMGVKAEVKNLLEEVSVMDTLTQDFVQIRMNKASTLQMKKLPVENGDSVLCVVKTFAGPEKESELYFYNQDWKKMDVTHLLDGKRLEDLAESLIQKPDTMSETRFAELKAMVEPRMVSALLLQNENSLVVRLSLPLLSAEDKKAVNAIKLQRSFKWNGKSFKES</sequence>
<organism evidence="1 2">
    <name type="scientific">Segatella copri</name>
    <dbReference type="NCBI Taxonomy" id="165179"/>
    <lineage>
        <taxon>Bacteria</taxon>
        <taxon>Pseudomonadati</taxon>
        <taxon>Bacteroidota</taxon>
        <taxon>Bacteroidia</taxon>
        <taxon>Bacteroidales</taxon>
        <taxon>Prevotellaceae</taxon>
        <taxon>Segatella</taxon>
    </lineage>
</organism>
<dbReference type="EMBL" id="JAPDVK010000001">
    <property type="protein sequence ID" value="MCW4127157.1"/>
    <property type="molecule type" value="Genomic_DNA"/>
</dbReference>
<dbReference type="Pfam" id="PF11644">
    <property type="entry name" value="DUF3256"/>
    <property type="match status" value="1"/>
</dbReference>
<dbReference type="Proteomes" id="UP001209344">
    <property type="component" value="Unassembled WGS sequence"/>
</dbReference>
<dbReference type="AlphaFoldDB" id="A0AAP3BC11"/>
<name>A0AAP3BC11_9BACT</name>
<evidence type="ECO:0000313" key="1">
    <source>
        <dbReference type="EMBL" id="MCW4127157.1"/>
    </source>
</evidence>
<dbReference type="RefSeq" id="WP_264965317.1">
    <property type="nucleotide sequence ID" value="NZ_JAPDVK010000001.1"/>
</dbReference>
<dbReference type="InterPro" id="IPR021670">
    <property type="entry name" value="DUF3256"/>
</dbReference>
<protein>
    <submittedName>
        <fullName evidence="1">DUF3256 family protein</fullName>
    </submittedName>
</protein>
<reference evidence="1" key="1">
    <citation type="submission" date="2022-11" db="EMBL/GenBank/DDBJ databases">
        <title>Genomic repertoires linked with pathogenic potency of arthritogenic Prevotella copri isolated from the gut of rheumatoid arthritis patients.</title>
        <authorList>
            <person name="Nii T."/>
            <person name="Maeda Y."/>
            <person name="Motooka D."/>
            <person name="Naito M."/>
            <person name="Matsumoto Y."/>
            <person name="Ogawa T."/>
            <person name="Oguro-Igashira E."/>
            <person name="Kishikawa T."/>
            <person name="Yamashita M."/>
            <person name="Koizumi S."/>
            <person name="Kurakawa T."/>
            <person name="Okumura R."/>
            <person name="Kayama H."/>
            <person name="Murakami M."/>
            <person name="Sakaguchi T."/>
            <person name="Das B."/>
            <person name="Nakamura S."/>
            <person name="Okada Y."/>
            <person name="Kumanogoh A."/>
            <person name="Takeda K."/>
        </authorList>
    </citation>
    <scope>NUCLEOTIDE SEQUENCE</scope>
    <source>
        <strain evidence="1">F3-75</strain>
    </source>
</reference>
<proteinExistence type="predicted"/>
<dbReference type="SUPFAM" id="SSF160925">
    <property type="entry name" value="PG1388-like"/>
    <property type="match status" value="1"/>
</dbReference>
<comment type="caution">
    <text evidence="1">The sequence shown here is derived from an EMBL/GenBank/DDBJ whole genome shotgun (WGS) entry which is preliminary data.</text>
</comment>
<gene>
    <name evidence="1" type="ORF">ONT16_02510</name>
</gene>
<evidence type="ECO:0000313" key="2">
    <source>
        <dbReference type="Proteomes" id="UP001209344"/>
    </source>
</evidence>